<comment type="subcellular location">
    <subcellularLocation>
        <location evidence="1">Membrane</location>
        <topology evidence="1">Multi-pass membrane protein</topology>
    </subcellularLocation>
</comment>
<reference evidence="7" key="1">
    <citation type="submission" date="2022-06" db="EMBL/GenBank/DDBJ databases">
        <title>Akkermansia biwalacus sp. nov., an anaerobic mucin-degrading bacterium isolated from human intestine.</title>
        <authorList>
            <person name="Kobayashi Y."/>
            <person name="Inoue S."/>
            <person name="Kawahara T."/>
            <person name="Kohda N."/>
        </authorList>
    </citation>
    <scope>NUCLEOTIDE SEQUENCE</scope>
    <source>
        <strain evidence="7">WON2089</strain>
    </source>
</reference>
<proteinExistence type="predicted"/>
<feature type="transmembrane region" description="Helical" evidence="5">
    <location>
        <begin position="376"/>
        <end position="396"/>
    </location>
</feature>
<name>A0ABN6QMT4_9BACT</name>
<evidence type="ECO:0000259" key="6">
    <source>
        <dbReference type="Pfam" id="PF04932"/>
    </source>
</evidence>
<dbReference type="Proteomes" id="UP001062263">
    <property type="component" value="Chromosome"/>
</dbReference>
<keyword evidence="8" id="KW-1185">Reference proteome</keyword>
<gene>
    <name evidence="7" type="ORF">Abiwalacus_21720</name>
</gene>
<sequence length="408" mass="44499">MKKILQYIRNHGAWAFAFMIAMASPILGPLAALSPLYPLAFAAGTAVVLLTRNLRISLPMAFLVLACAASIILANPLPIFQPWVRLCYSLLVFIVLSPLLSSPTLEEFRIRLYEWVMRLSVFIGVASFFCYFAGINYMTTFYKASPGTAGLFGGLTVQSMLLGPMAGVGFIHLLYRTLKEMMTYGTLSLPRLFMMLACLCSVLLSASRGAFLATAAASGYLFFMFLKDKPHQLLKTGVCLLLVSGAAYPLMGHFASGMISKQEANEKSGGTFSSREILWNDRKREFLDSPVYGVGFASQRIVSYAVSLRTGVIEPGTSYGAIFAMTGLLGGLPFMYILLTNILKRPFPRRYGAPVSPAQATLVFFSLHMVTEGYAFAAGASLGAVFWCSLGAAAAYRHQIHTHPLEIP</sequence>
<feature type="transmembrane region" description="Helical" evidence="5">
    <location>
        <begin position="155"/>
        <end position="175"/>
    </location>
</feature>
<evidence type="ECO:0000313" key="8">
    <source>
        <dbReference type="Proteomes" id="UP001062263"/>
    </source>
</evidence>
<evidence type="ECO:0000256" key="5">
    <source>
        <dbReference type="SAM" id="Phobius"/>
    </source>
</evidence>
<dbReference type="InterPro" id="IPR007016">
    <property type="entry name" value="O-antigen_ligase-rel_domated"/>
</dbReference>
<feature type="transmembrane region" description="Helical" evidence="5">
    <location>
        <begin position="12"/>
        <end position="30"/>
    </location>
</feature>
<evidence type="ECO:0000256" key="3">
    <source>
        <dbReference type="ARBA" id="ARBA00022989"/>
    </source>
</evidence>
<evidence type="ECO:0000256" key="1">
    <source>
        <dbReference type="ARBA" id="ARBA00004141"/>
    </source>
</evidence>
<keyword evidence="3 5" id="KW-1133">Transmembrane helix</keyword>
<keyword evidence="4 5" id="KW-0472">Membrane</keyword>
<evidence type="ECO:0000256" key="4">
    <source>
        <dbReference type="ARBA" id="ARBA00023136"/>
    </source>
</evidence>
<evidence type="ECO:0000256" key="2">
    <source>
        <dbReference type="ARBA" id="ARBA00022692"/>
    </source>
</evidence>
<dbReference type="Pfam" id="PF04932">
    <property type="entry name" value="Wzy_C"/>
    <property type="match status" value="1"/>
</dbReference>
<feature type="transmembrane region" description="Helical" evidence="5">
    <location>
        <begin position="187"/>
        <end position="204"/>
    </location>
</feature>
<feature type="domain" description="O-antigen ligase-related" evidence="6">
    <location>
        <begin position="194"/>
        <end position="334"/>
    </location>
</feature>
<feature type="transmembrane region" description="Helical" evidence="5">
    <location>
        <begin position="58"/>
        <end position="77"/>
    </location>
</feature>
<keyword evidence="2 5" id="KW-0812">Transmembrane</keyword>
<organism evidence="7 8">
    <name type="scientific">Akkermansia biwaensis</name>
    <dbReference type="NCBI Taxonomy" id="2946555"/>
    <lineage>
        <taxon>Bacteria</taxon>
        <taxon>Pseudomonadati</taxon>
        <taxon>Verrucomicrobiota</taxon>
        <taxon>Verrucomicrobiia</taxon>
        <taxon>Verrucomicrobiales</taxon>
        <taxon>Akkermansiaceae</taxon>
        <taxon>Akkermansia</taxon>
    </lineage>
</organism>
<feature type="transmembrane region" description="Helical" evidence="5">
    <location>
        <begin position="319"/>
        <end position="339"/>
    </location>
</feature>
<feature type="transmembrane region" description="Helical" evidence="5">
    <location>
        <begin position="83"/>
        <end position="100"/>
    </location>
</feature>
<dbReference type="RefSeq" id="WP_215433931.1">
    <property type="nucleotide sequence ID" value="NZ_AP025943.1"/>
</dbReference>
<feature type="transmembrane region" description="Helical" evidence="5">
    <location>
        <begin position="112"/>
        <end position="135"/>
    </location>
</feature>
<dbReference type="EMBL" id="AP025943">
    <property type="protein sequence ID" value="BDL44598.1"/>
    <property type="molecule type" value="Genomic_DNA"/>
</dbReference>
<accession>A0ABN6QMT4</accession>
<evidence type="ECO:0000313" key="7">
    <source>
        <dbReference type="EMBL" id="BDL44598.1"/>
    </source>
</evidence>
<protein>
    <recommendedName>
        <fullName evidence="6">O-antigen ligase-related domain-containing protein</fullName>
    </recommendedName>
</protein>
<feature type="transmembrane region" description="Helical" evidence="5">
    <location>
        <begin position="233"/>
        <end position="251"/>
    </location>
</feature>